<protein>
    <submittedName>
        <fullName evidence="1">Uncharacterized protein</fullName>
    </submittedName>
</protein>
<sequence length="233" mass="27291">MKRIIYISFIIIVVVISMYFYNFNTGKGLSKSTEVWGQFGDYLGGVVNPILTFLSIVLLIKSIDLQRDANASIINENKRQEKLDYLKNFEMRFYSLIDAQRTAFEKFTLLNVDGVNIKGVEAVNKLEDFIFNMKNEGKSKEVVSKFITDCDVSESIYSSVRRFYLLVRLIDEKLEREERDEYYEILINMTDFPLVRLIVLALCVYDWDIIKYIDSSSVLAKDELVQYRAYFQL</sequence>
<accession>A0A8I0CC29</accession>
<proteinExistence type="predicted"/>
<dbReference type="AlphaFoldDB" id="A0A8I0CC29"/>
<dbReference type="Proteomes" id="UP000622722">
    <property type="component" value="Unassembled WGS sequence"/>
</dbReference>
<organism evidence="1 2">
    <name type="scientific">Escherichia coli</name>
    <dbReference type="NCBI Taxonomy" id="562"/>
    <lineage>
        <taxon>Bacteria</taxon>
        <taxon>Pseudomonadati</taxon>
        <taxon>Pseudomonadota</taxon>
        <taxon>Gammaproteobacteria</taxon>
        <taxon>Enterobacterales</taxon>
        <taxon>Enterobacteriaceae</taxon>
        <taxon>Escherichia</taxon>
    </lineage>
</organism>
<gene>
    <name evidence="1" type="ORF">HV209_05125</name>
</gene>
<evidence type="ECO:0000313" key="1">
    <source>
        <dbReference type="EMBL" id="MBA7717988.1"/>
    </source>
</evidence>
<dbReference type="EMBL" id="JABXPW010000001">
    <property type="protein sequence ID" value="MBA7717988.1"/>
    <property type="molecule type" value="Genomic_DNA"/>
</dbReference>
<reference evidence="1" key="1">
    <citation type="submission" date="2020-06" db="EMBL/GenBank/DDBJ databases">
        <title>REHAB project genomes.</title>
        <authorList>
            <person name="Shaw L.P."/>
        </authorList>
    </citation>
    <scope>NUCLEOTIDE SEQUENCE</scope>
    <source>
        <strain evidence="1">RHBSTW-00474</strain>
    </source>
</reference>
<dbReference type="RefSeq" id="WP_001405613.1">
    <property type="nucleotide sequence ID" value="NZ_BFQT01000178.1"/>
</dbReference>
<name>A0A8I0CC29_ECOLX</name>
<comment type="caution">
    <text evidence="1">The sequence shown here is derived from an EMBL/GenBank/DDBJ whole genome shotgun (WGS) entry which is preliminary data.</text>
</comment>
<evidence type="ECO:0000313" key="2">
    <source>
        <dbReference type="Proteomes" id="UP000622722"/>
    </source>
</evidence>